<evidence type="ECO:0008006" key="4">
    <source>
        <dbReference type="Google" id="ProtNLM"/>
    </source>
</evidence>
<feature type="chain" id="PRO_5042928211" description="Secreted protein" evidence="1">
    <location>
        <begin position="18"/>
        <end position="70"/>
    </location>
</feature>
<dbReference type="AlphaFoldDB" id="A0AAN6N7F7"/>
<accession>A0AAN6N7F7</accession>
<evidence type="ECO:0000313" key="2">
    <source>
        <dbReference type="EMBL" id="KAK3940230.1"/>
    </source>
</evidence>
<evidence type="ECO:0000256" key="1">
    <source>
        <dbReference type="SAM" id="SignalP"/>
    </source>
</evidence>
<proteinExistence type="predicted"/>
<name>A0AAN6N7F7_9PEZI</name>
<keyword evidence="1" id="KW-0732">Signal</keyword>
<evidence type="ECO:0000313" key="3">
    <source>
        <dbReference type="Proteomes" id="UP001303473"/>
    </source>
</evidence>
<keyword evidence="3" id="KW-1185">Reference proteome</keyword>
<reference evidence="3" key="1">
    <citation type="journal article" date="2023" name="Mol. Phylogenet. Evol.">
        <title>Genome-scale phylogeny and comparative genomics of the fungal order Sordariales.</title>
        <authorList>
            <person name="Hensen N."/>
            <person name="Bonometti L."/>
            <person name="Westerberg I."/>
            <person name="Brannstrom I.O."/>
            <person name="Guillou S."/>
            <person name="Cros-Aarteil S."/>
            <person name="Calhoun S."/>
            <person name="Haridas S."/>
            <person name="Kuo A."/>
            <person name="Mondo S."/>
            <person name="Pangilinan J."/>
            <person name="Riley R."/>
            <person name="LaButti K."/>
            <person name="Andreopoulos B."/>
            <person name="Lipzen A."/>
            <person name="Chen C."/>
            <person name="Yan M."/>
            <person name="Daum C."/>
            <person name="Ng V."/>
            <person name="Clum A."/>
            <person name="Steindorff A."/>
            <person name="Ohm R.A."/>
            <person name="Martin F."/>
            <person name="Silar P."/>
            <person name="Natvig D.O."/>
            <person name="Lalanne C."/>
            <person name="Gautier V."/>
            <person name="Ament-Velasquez S.L."/>
            <person name="Kruys A."/>
            <person name="Hutchinson M.I."/>
            <person name="Powell A.J."/>
            <person name="Barry K."/>
            <person name="Miller A.N."/>
            <person name="Grigoriev I.V."/>
            <person name="Debuchy R."/>
            <person name="Gladieux P."/>
            <person name="Hiltunen Thoren M."/>
            <person name="Johannesson H."/>
        </authorList>
    </citation>
    <scope>NUCLEOTIDE SEQUENCE [LARGE SCALE GENOMIC DNA]</scope>
    <source>
        <strain evidence="3">CBS 340.73</strain>
    </source>
</reference>
<dbReference type="Proteomes" id="UP001303473">
    <property type="component" value="Unassembled WGS sequence"/>
</dbReference>
<feature type="signal peptide" evidence="1">
    <location>
        <begin position="1"/>
        <end position="17"/>
    </location>
</feature>
<gene>
    <name evidence="2" type="ORF">QBC46DRAFT_385950</name>
</gene>
<sequence>MAHFVLWPIGCLCPTRCDCIRRLLTGSTCVDAHMRQILNRQNCIRLLNGKLYTTHRGEGGGRCWIDRSKQ</sequence>
<comment type="caution">
    <text evidence="2">The sequence shown here is derived from an EMBL/GenBank/DDBJ whole genome shotgun (WGS) entry which is preliminary data.</text>
</comment>
<dbReference type="EMBL" id="MU853799">
    <property type="protein sequence ID" value="KAK3940230.1"/>
    <property type="molecule type" value="Genomic_DNA"/>
</dbReference>
<organism evidence="2 3">
    <name type="scientific">Diplogelasinospora grovesii</name>
    <dbReference type="NCBI Taxonomy" id="303347"/>
    <lineage>
        <taxon>Eukaryota</taxon>
        <taxon>Fungi</taxon>
        <taxon>Dikarya</taxon>
        <taxon>Ascomycota</taxon>
        <taxon>Pezizomycotina</taxon>
        <taxon>Sordariomycetes</taxon>
        <taxon>Sordariomycetidae</taxon>
        <taxon>Sordariales</taxon>
        <taxon>Diplogelasinosporaceae</taxon>
        <taxon>Diplogelasinospora</taxon>
    </lineage>
</organism>
<protein>
    <recommendedName>
        <fullName evidence="4">Secreted protein</fullName>
    </recommendedName>
</protein>